<dbReference type="RefSeq" id="WP_090774743.1">
    <property type="nucleotide sequence ID" value="NZ_FMYM01000002.1"/>
</dbReference>
<keyword evidence="1" id="KW-1133">Transmembrane helix</keyword>
<feature type="transmembrane region" description="Helical" evidence="1">
    <location>
        <begin position="84"/>
        <end position="109"/>
    </location>
</feature>
<dbReference type="EMBL" id="FMYM01000002">
    <property type="protein sequence ID" value="SDB87101.1"/>
    <property type="molecule type" value="Genomic_DNA"/>
</dbReference>
<sequence length="224" mass="25578">MTIFKFLFGKPIVEHKVYIFIYIMVSLMYVGFGTLFVASGFPRHFILTWALGFPIFIRIEHAIAKMVYRGWVNASKSRFNVKTIGGVLGAAFLNMVVFVPFILYASYYAPNGYFVMNLKQSQIGSTYELSVGMLRGEYETDFYMGVHPNQDPNAVVQSQYEAFVGEGSFLVELYSKKNGDVVWTKEIDHNVRGTIEIPAIEGTYYFRLIAEGPAKDVKFRVRME</sequence>
<organism evidence="2 3">
    <name type="scientific">Shouchella lonarensis</name>
    <dbReference type="NCBI Taxonomy" id="1464122"/>
    <lineage>
        <taxon>Bacteria</taxon>
        <taxon>Bacillati</taxon>
        <taxon>Bacillota</taxon>
        <taxon>Bacilli</taxon>
        <taxon>Bacillales</taxon>
        <taxon>Bacillaceae</taxon>
        <taxon>Shouchella</taxon>
    </lineage>
</organism>
<evidence type="ECO:0000313" key="3">
    <source>
        <dbReference type="Proteomes" id="UP000242662"/>
    </source>
</evidence>
<name>A0A1G6GYQ8_9BACI</name>
<keyword evidence="1" id="KW-0812">Transmembrane</keyword>
<dbReference type="Proteomes" id="UP000242662">
    <property type="component" value="Unassembled WGS sequence"/>
</dbReference>
<keyword evidence="3" id="KW-1185">Reference proteome</keyword>
<evidence type="ECO:0000313" key="2">
    <source>
        <dbReference type="EMBL" id="SDB87101.1"/>
    </source>
</evidence>
<accession>A0A1G6GYQ8</accession>
<protein>
    <submittedName>
        <fullName evidence="2">Uncharacterized protein</fullName>
    </submittedName>
</protein>
<reference evidence="3" key="1">
    <citation type="submission" date="2016-09" db="EMBL/GenBank/DDBJ databases">
        <authorList>
            <person name="Varghese N."/>
            <person name="Submissions S."/>
        </authorList>
    </citation>
    <scope>NUCLEOTIDE SEQUENCE [LARGE SCALE GENOMIC DNA]</scope>
    <source>
        <strain evidence="3">25nlg</strain>
    </source>
</reference>
<dbReference type="STRING" id="1464122.SAMN05421737_102165"/>
<proteinExistence type="predicted"/>
<evidence type="ECO:0000256" key="1">
    <source>
        <dbReference type="SAM" id="Phobius"/>
    </source>
</evidence>
<gene>
    <name evidence="2" type="ORF">SAMN05421737_102165</name>
</gene>
<keyword evidence="1" id="KW-0472">Membrane</keyword>
<dbReference type="AlphaFoldDB" id="A0A1G6GYQ8"/>
<feature type="transmembrane region" description="Helical" evidence="1">
    <location>
        <begin position="45"/>
        <end position="64"/>
    </location>
</feature>
<dbReference type="OrthoDB" id="2945485at2"/>
<feature type="transmembrane region" description="Helical" evidence="1">
    <location>
        <begin position="17"/>
        <end position="38"/>
    </location>
</feature>